<comment type="caution">
    <text evidence="2">The sequence shown here is derived from an EMBL/GenBank/DDBJ whole genome shotgun (WGS) entry which is preliminary data.</text>
</comment>
<accession>A0A9X1U3Q1</accession>
<dbReference type="PANTHER" id="PTHR46889">
    <property type="entry name" value="TRANSPOSASE INSF FOR INSERTION SEQUENCE IS3B-RELATED"/>
    <property type="match status" value="1"/>
</dbReference>
<dbReference type="InterPro" id="IPR001584">
    <property type="entry name" value="Integrase_cat-core"/>
</dbReference>
<reference evidence="2" key="1">
    <citation type="submission" date="2022-01" db="EMBL/GenBank/DDBJ databases">
        <title>Novel species in genus Dyadobacter.</title>
        <authorList>
            <person name="Ma C."/>
        </authorList>
    </citation>
    <scope>NUCLEOTIDE SEQUENCE</scope>
    <source>
        <strain evidence="2">CY357</strain>
    </source>
</reference>
<evidence type="ECO:0000313" key="2">
    <source>
        <dbReference type="EMBL" id="MCF2501716.1"/>
    </source>
</evidence>
<name>A0A9X1U3Q1_9BACT</name>
<gene>
    <name evidence="2" type="ORF">L0661_25585</name>
</gene>
<dbReference type="InterPro" id="IPR012337">
    <property type="entry name" value="RNaseH-like_sf"/>
</dbReference>
<dbReference type="Gene3D" id="3.30.420.10">
    <property type="entry name" value="Ribonuclease H-like superfamily/Ribonuclease H"/>
    <property type="match status" value="1"/>
</dbReference>
<dbReference type="PROSITE" id="PS50994">
    <property type="entry name" value="INTEGRASE"/>
    <property type="match status" value="1"/>
</dbReference>
<sequence>MNTYSRKIVGWHLDKTMQAQGSLQALEMTLLFRSNPAQPLIHHSDRGVQYCSWKYVNRLRNENVTISMCESGDPNENAMAERVFRILKAGRRAEDFKLTGFFSFSSAQASIAKAIHAYNTFRPHASVGYLTPSQAQRLSGPLLLKWYPYKKVRFGNVQYSAHSQRTG</sequence>
<dbReference type="EMBL" id="JAKFFV010000028">
    <property type="protein sequence ID" value="MCF2501716.1"/>
    <property type="molecule type" value="Genomic_DNA"/>
</dbReference>
<organism evidence="2 3">
    <name type="scientific">Dyadobacter chenhuakuii</name>
    <dbReference type="NCBI Taxonomy" id="2909339"/>
    <lineage>
        <taxon>Bacteria</taxon>
        <taxon>Pseudomonadati</taxon>
        <taxon>Bacteroidota</taxon>
        <taxon>Cytophagia</taxon>
        <taxon>Cytophagales</taxon>
        <taxon>Spirosomataceae</taxon>
        <taxon>Dyadobacter</taxon>
    </lineage>
</organism>
<proteinExistence type="predicted"/>
<dbReference type="Proteomes" id="UP001139411">
    <property type="component" value="Unassembled WGS sequence"/>
</dbReference>
<protein>
    <submittedName>
        <fullName evidence="2">Integrase core domain-containing protein</fullName>
    </submittedName>
</protein>
<evidence type="ECO:0000313" key="3">
    <source>
        <dbReference type="Proteomes" id="UP001139411"/>
    </source>
</evidence>
<dbReference type="Pfam" id="PF13683">
    <property type="entry name" value="rve_3"/>
    <property type="match status" value="1"/>
</dbReference>
<dbReference type="AlphaFoldDB" id="A0A9X1U3Q1"/>
<dbReference type="GO" id="GO:0003676">
    <property type="term" value="F:nucleic acid binding"/>
    <property type="evidence" value="ECO:0007669"/>
    <property type="project" value="InterPro"/>
</dbReference>
<dbReference type="GO" id="GO:0015074">
    <property type="term" value="P:DNA integration"/>
    <property type="evidence" value="ECO:0007669"/>
    <property type="project" value="InterPro"/>
</dbReference>
<dbReference type="SUPFAM" id="SSF53098">
    <property type="entry name" value="Ribonuclease H-like"/>
    <property type="match status" value="1"/>
</dbReference>
<dbReference type="InterPro" id="IPR050900">
    <property type="entry name" value="Transposase_IS3/IS150/IS904"/>
</dbReference>
<feature type="domain" description="Integrase catalytic" evidence="1">
    <location>
        <begin position="1"/>
        <end position="140"/>
    </location>
</feature>
<dbReference type="PANTHER" id="PTHR46889:SF5">
    <property type="entry name" value="INTEGRASE PROTEIN"/>
    <property type="match status" value="1"/>
</dbReference>
<dbReference type="InterPro" id="IPR036397">
    <property type="entry name" value="RNaseH_sf"/>
</dbReference>
<evidence type="ECO:0000259" key="1">
    <source>
        <dbReference type="PROSITE" id="PS50994"/>
    </source>
</evidence>